<keyword evidence="5" id="KW-1185">Reference proteome</keyword>
<dbReference type="PROSITE" id="PS51208">
    <property type="entry name" value="AUTOTRANSPORTER"/>
    <property type="match status" value="1"/>
</dbReference>
<sequence length="1611" mass="151118">MGGGGGGGGGAHGVVTTSAPGTATGGNGGDGGTGPGTGADAAGGGGGGAGGYGAVFTGAGPAVIIGAATLTGGAGGRGAQGGSGIGAGSGRGGGGGGGDGGRGLEITQPGTLTIEGTIDAGAGGDGGNALASGSSVGGVGGAGGAGGAGLNASQAVMLTISGSIAGGTGGTGGDGGSGTPAGAAGDGGAGGTGLSFGSTATVTIAGSGAVRGGNGGAAGTQASGGAAGSAGAGGVGISGEGLSVTIETGGTVAGGLTGGAATRANAIEFTGGTNRLTVQANPSILGNVVGGGTSDTLELAGSSNGTFNVSFVGPATQFRGFEAFEKSGTSTWTVSGTTTETTPWTIAAGTLSIADGASLGAAAGTLTLNGGTLRVSNSTTVSNPIAVGAANGTANVATGASASASGAVSGSGTLTKSGPGSLVLTADSSGFTGSTNVTGGVLEVTGGLGGAIAVGGELQLNQSSDRVFAGALSGSGAISKQGAATTTLSGDSSGFAGTTTVSAGTLTVTNALGGNLNIGAGSALELAPSADRTFGGTISGTGTLSKTGTSASTLSGTSGSFAGTTTISGGSLLVNGTLGGASSSVQVASGGTLGGTGAVGGTVTVQSGGTLSPGASPGTLTVNGDLTLTSGSTTLFELNTPGVSGGATNDFVSVGGNLTLAGTLQAQVGSAGYYNLFGYGGLFGGSFDTVTVSGVPGSTDTVDTSVAGQINLQVLAPGQSIGFWDGSNTTANGAVDGGSGTWDGTTTNWTSSNGSTNTIWGSSVGVFAGAAGTVTVSGTQSFDTLQFKTTGYQLTGGTLALSPASGSAGTLNVDGGVTATIASAIADGTGTRLSKQGTGTLVLTGTNSYTGGTQIAAGTLQVASDGALGAAAGALTMSGGTLATTSTFTSARAVSLTATTGGFAPASGTTLTLSGPVTGSGALGMTGSGTLRLTGANAYTGGTNVSAGRLVGDTGSIKGNIANAGTVEFAQASDGTFAGTIGGLNGTSGQMVKSGAGTLRLTGASSLPWSIEQGSISTTTLFTGDVMVAAGTSLTFDQSSSGTYDGVISGSGNVLFEGGGSVALAGNSSGFAGTTTARDFALTLTLGGNTLGGNLLLGSGGRLAGNGTVGPTVVQSGGTIAPGNSPGTITVAGNLTFQPGSTYEVETEPGSSVSDLIAVTGTATLAGRVLHVGPDGTYALSSGYTILTADGGVVGTFDDVSSTLAFLDPSLAYTSNAVTLNLTRNDIGFTDIADTANQRASGSGIESLGMGNAVYDAVARLDAPTARQAFDALSGEIHASLKTGLVEDSRVVRDAAMARIQQAFSALGGNGADSVAYSGNGAIAAPAPSGSAFSAWGEGFGSWGSSDGTGNAAKLDRDTAGFLVGGDAAIGSIGRAGFLAGYQSSSYDADARSSSADATLYHLGAYGGTAWHGLNLRAGAAYSWADIDTARTAAFTGFSQYLTGSTNGGTAQVFGEAGYEVLTGPVALEPFAGLAYVAASTDGYTETGGSAALSVQSDTTEVTYTTLGIRAGADLPVSFARARVTGLVGWRHAFGSLDPAATNAFAGGSAFTVAGVPIAEDVAVLGAGLKVDLGAAPNLGIAGATLGVDYDGQFGSGAVDNSVTGRLTVRF</sequence>
<dbReference type="InterPro" id="IPR005546">
    <property type="entry name" value="Autotransporte_beta"/>
</dbReference>
<dbReference type="Pfam" id="PF12951">
    <property type="entry name" value="PATR"/>
    <property type="match status" value="6"/>
</dbReference>
<name>A0AAE3VNE9_9HYPH</name>
<keyword evidence="1" id="KW-0732">Signal</keyword>
<dbReference type="SUPFAM" id="SSF103515">
    <property type="entry name" value="Autotransporter"/>
    <property type="match status" value="1"/>
</dbReference>
<dbReference type="InterPro" id="IPR012332">
    <property type="entry name" value="Autotransporter_pectin_lyase_C"/>
</dbReference>
<evidence type="ECO:0000256" key="1">
    <source>
        <dbReference type="ARBA" id="ARBA00022729"/>
    </source>
</evidence>
<dbReference type="Gene3D" id="2.160.20.20">
    <property type="match status" value="2"/>
</dbReference>
<dbReference type="SUPFAM" id="SSF51126">
    <property type="entry name" value="Pectin lyase-like"/>
    <property type="match status" value="3"/>
</dbReference>
<evidence type="ECO:0000313" key="5">
    <source>
        <dbReference type="Proteomes" id="UP001229244"/>
    </source>
</evidence>
<gene>
    <name evidence="4" type="ORF">J2S73_001580</name>
</gene>
<dbReference type="InterPro" id="IPR013425">
    <property type="entry name" value="Autotrns_rpt"/>
</dbReference>
<feature type="compositionally biased region" description="Gly residues" evidence="2">
    <location>
        <begin position="76"/>
        <end position="103"/>
    </location>
</feature>
<dbReference type="InterPro" id="IPR011050">
    <property type="entry name" value="Pectin_lyase_fold/virulence"/>
</dbReference>
<dbReference type="NCBIfam" id="TIGR02601">
    <property type="entry name" value="autotrns_rpt"/>
    <property type="match status" value="4"/>
</dbReference>
<accession>A0AAE3VNE9</accession>
<feature type="compositionally biased region" description="Gly residues" evidence="2">
    <location>
        <begin position="23"/>
        <end position="39"/>
    </location>
</feature>
<comment type="caution">
    <text evidence="4">The sequence shown here is derived from an EMBL/GenBank/DDBJ whole genome shotgun (WGS) entry which is preliminary data.</text>
</comment>
<reference evidence="4" key="1">
    <citation type="submission" date="2023-07" db="EMBL/GenBank/DDBJ databases">
        <title>Genomic Encyclopedia of Type Strains, Phase IV (KMG-IV): sequencing the most valuable type-strain genomes for metagenomic binning, comparative biology and taxonomic classification.</title>
        <authorList>
            <person name="Goeker M."/>
        </authorList>
    </citation>
    <scope>NUCLEOTIDE SEQUENCE</scope>
    <source>
        <strain evidence="4">DSM 21202</strain>
    </source>
</reference>
<feature type="compositionally biased region" description="Gly residues" evidence="2">
    <location>
        <begin position="1"/>
        <end position="12"/>
    </location>
</feature>
<feature type="region of interest" description="Disordered" evidence="2">
    <location>
        <begin position="76"/>
        <end position="107"/>
    </location>
</feature>
<dbReference type="GO" id="GO:0019867">
    <property type="term" value="C:outer membrane"/>
    <property type="evidence" value="ECO:0007669"/>
    <property type="project" value="InterPro"/>
</dbReference>
<dbReference type="SMART" id="SM00869">
    <property type="entry name" value="Autotransporter"/>
    <property type="match status" value="1"/>
</dbReference>
<dbReference type="Pfam" id="PF03797">
    <property type="entry name" value="Autotransporter"/>
    <property type="match status" value="1"/>
</dbReference>
<feature type="region of interest" description="Disordered" evidence="2">
    <location>
        <begin position="1"/>
        <end position="39"/>
    </location>
</feature>
<dbReference type="InterPro" id="IPR036709">
    <property type="entry name" value="Autotransporte_beta_dom_sf"/>
</dbReference>
<dbReference type="Gene3D" id="2.40.128.130">
    <property type="entry name" value="Autotransporter beta-domain"/>
    <property type="match status" value="1"/>
</dbReference>
<dbReference type="Proteomes" id="UP001229244">
    <property type="component" value="Unassembled WGS sequence"/>
</dbReference>
<protein>
    <submittedName>
        <fullName evidence="4">Outer membrane autotransporter protein</fullName>
    </submittedName>
</protein>
<dbReference type="InterPro" id="IPR006315">
    <property type="entry name" value="OM_autotransptr_brl_dom"/>
</dbReference>
<feature type="compositionally biased region" description="Low complexity" evidence="2">
    <location>
        <begin position="13"/>
        <end position="22"/>
    </location>
</feature>
<dbReference type="EMBL" id="JAUSUL010000002">
    <property type="protein sequence ID" value="MDQ0315123.1"/>
    <property type="molecule type" value="Genomic_DNA"/>
</dbReference>
<evidence type="ECO:0000313" key="4">
    <source>
        <dbReference type="EMBL" id="MDQ0315123.1"/>
    </source>
</evidence>
<proteinExistence type="predicted"/>
<feature type="domain" description="Autotransporter" evidence="3">
    <location>
        <begin position="1328"/>
        <end position="1611"/>
    </location>
</feature>
<organism evidence="4 5">
    <name type="scientific">Amorphus orientalis</name>
    <dbReference type="NCBI Taxonomy" id="649198"/>
    <lineage>
        <taxon>Bacteria</taxon>
        <taxon>Pseudomonadati</taxon>
        <taxon>Pseudomonadota</taxon>
        <taxon>Alphaproteobacteria</taxon>
        <taxon>Hyphomicrobiales</taxon>
        <taxon>Amorphaceae</taxon>
        <taxon>Amorphus</taxon>
    </lineage>
</organism>
<evidence type="ECO:0000256" key="2">
    <source>
        <dbReference type="SAM" id="MobiDB-lite"/>
    </source>
</evidence>
<dbReference type="RefSeq" id="WP_306884963.1">
    <property type="nucleotide sequence ID" value="NZ_JAUSUL010000002.1"/>
</dbReference>
<evidence type="ECO:0000259" key="3">
    <source>
        <dbReference type="PROSITE" id="PS51208"/>
    </source>
</evidence>
<dbReference type="NCBIfam" id="TIGR01414">
    <property type="entry name" value="autotrans_barl"/>
    <property type="match status" value="1"/>
</dbReference>